<feature type="region of interest" description="Disordered" evidence="1">
    <location>
        <begin position="1"/>
        <end position="45"/>
    </location>
</feature>
<dbReference type="EMBL" id="JAHQCS010000111">
    <property type="protein sequence ID" value="MBU9712831.1"/>
    <property type="molecule type" value="Genomic_DNA"/>
</dbReference>
<proteinExistence type="predicted"/>
<evidence type="ECO:0000256" key="1">
    <source>
        <dbReference type="SAM" id="MobiDB-lite"/>
    </source>
</evidence>
<organism evidence="2 3">
    <name type="scientific">Evansella tamaricis</name>
    <dbReference type="NCBI Taxonomy" id="2069301"/>
    <lineage>
        <taxon>Bacteria</taxon>
        <taxon>Bacillati</taxon>
        <taxon>Bacillota</taxon>
        <taxon>Bacilli</taxon>
        <taxon>Bacillales</taxon>
        <taxon>Bacillaceae</taxon>
        <taxon>Evansella</taxon>
    </lineage>
</organism>
<evidence type="ECO:0000313" key="3">
    <source>
        <dbReference type="Proteomes" id="UP000784880"/>
    </source>
</evidence>
<dbReference type="Proteomes" id="UP000784880">
    <property type="component" value="Unassembled WGS sequence"/>
</dbReference>
<dbReference type="RefSeq" id="WP_217067006.1">
    <property type="nucleotide sequence ID" value="NZ_JAHQCS010000111.1"/>
</dbReference>
<name>A0ABS6JGL5_9BACI</name>
<sequence>MNQGKMNQVPPNQDQKPQVQSVSMVDIPANEEGKIEITPENDGEL</sequence>
<evidence type="ECO:0000313" key="2">
    <source>
        <dbReference type="EMBL" id="MBU9712831.1"/>
    </source>
</evidence>
<gene>
    <name evidence="2" type="ORF">KS419_13960</name>
</gene>
<comment type="caution">
    <text evidence="2">The sequence shown here is derived from an EMBL/GenBank/DDBJ whole genome shotgun (WGS) entry which is preliminary data.</text>
</comment>
<protein>
    <submittedName>
        <fullName evidence="2">Uncharacterized protein</fullName>
    </submittedName>
</protein>
<keyword evidence="3" id="KW-1185">Reference proteome</keyword>
<feature type="compositionally biased region" description="Polar residues" evidence="1">
    <location>
        <begin position="1"/>
        <end position="23"/>
    </location>
</feature>
<accession>A0ABS6JGL5</accession>
<reference evidence="2 3" key="1">
    <citation type="submission" date="2021-06" db="EMBL/GenBank/DDBJ databases">
        <title>Bacillus sp. RD4P76, an endophyte from a halophyte.</title>
        <authorList>
            <person name="Sun J.-Q."/>
        </authorList>
    </citation>
    <scope>NUCLEOTIDE SEQUENCE [LARGE SCALE GENOMIC DNA]</scope>
    <source>
        <strain evidence="2 3">CGMCC 1.15917</strain>
    </source>
</reference>